<evidence type="ECO:0000313" key="2">
    <source>
        <dbReference type="Proteomes" id="UP001500037"/>
    </source>
</evidence>
<evidence type="ECO:0000313" key="1">
    <source>
        <dbReference type="EMBL" id="GAA1225566.1"/>
    </source>
</evidence>
<dbReference type="EMBL" id="BAAALF010000016">
    <property type="protein sequence ID" value="GAA1225566.1"/>
    <property type="molecule type" value="Genomic_DNA"/>
</dbReference>
<gene>
    <name evidence="1" type="ORF">GCM10009665_15010</name>
</gene>
<comment type="caution">
    <text evidence="1">The sequence shown here is derived from an EMBL/GenBank/DDBJ whole genome shotgun (WGS) entry which is preliminary data.</text>
</comment>
<organism evidence="1 2">
    <name type="scientific">Kitasatospora nipponensis</name>
    <dbReference type="NCBI Taxonomy" id="258049"/>
    <lineage>
        <taxon>Bacteria</taxon>
        <taxon>Bacillati</taxon>
        <taxon>Actinomycetota</taxon>
        <taxon>Actinomycetes</taxon>
        <taxon>Kitasatosporales</taxon>
        <taxon>Streptomycetaceae</taxon>
        <taxon>Kitasatospora</taxon>
    </lineage>
</organism>
<protein>
    <submittedName>
        <fullName evidence="1">Uncharacterized protein</fullName>
    </submittedName>
</protein>
<name>A0ABN1VWM6_9ACTN</name>
<accession>A0ABN1VWM6</accession>
<reference evidence="1 2" key="1">
    <citation type="journal article" date="2019" name="Int. J. Syst. Evol. Microbiol.">
        <title>The Global Catalogue of Microorganisms (GCM) 10K type strain sequencing project: providing services to taxonomists for standard genome sequencing and annotation.</title>
        <authorList>
            <consortium name="The Broad Institute Genomics Platform"/>
            <consortium name="The Broad Institute Genome Sequencing Center for Infectious Disease"/>
            <person name="Wu L."/>
            <person name="Ma J."/>
        </authorList>
    </citation>
    <scope>NUCLEOTIDE SEQUENCE [LARGE SCALE GENOMIC DNA]</scope>
    <source>
        <strain evidence="1 2">JCM 13004</strain>
    </source>
</reference>
<dbReference type="Proteomes" id="UP001500037">
    <property type="component" value="Unassembled WGS sequence"/>
</dbReference>
<proteinExistence type="predicted"/>
<keyword evidence="2" id="KW-1185">Reference proteome</keyword>
<sequence length="115" mass="12963">MIVVQWPNLLGQLPHEEQEQAKELGPRVCGLVLEHQTQLLRSPPPNSRRRHRDGHWRHRELAASRSLGAVHADRLPNLHERTRDAWDELAAIDRSTAASCLSVTAFGRVVFPAAV</sequence>